<evidence type="ECO:0000313" key="5">
    <source>
        <dbReference type="Proteomes" id="UP000887226"/>
    </source>
</evidence>
<dbReference type="Proteomes" id="UP000887226">
    <property type="component" value="Unassembled WGS sequence"/>
</dbReference>
<keyword evidence="2 3" id="KW-0040">ANK repeat</keyword>
<dbReference type="PANTHER" id="PTHR24126:SF14">
    <property type="entry name" value="ANK_REP_REGION DOMAIN-CONTAINING PROTEIN"/>
    <property type="match status" value="1"/>
</dbReference>
<keyword evidence="1" id="KW-0677">Repeat</keyword>
<dbReference type="InterPro" id="IPR036770">
    <property type="entry name" value="Ankyrin_rpt-contain_sf"/>
</dbReference>
<dbReference type="OrthoDB" id="194358at2759"/>
<dbReference type="InterPro" id="IPR002110">
    <property type="entry name" value="Ankyrin_rpt"/>
</dbReference>
<evidence type="ECO:0000256" key="3">
    <source>
        <dbReference type="PROSITE-ProRule" id="PRU00023"/>
    </source>
</evidence>
<feature type="repeat" description="ANK" evidence="3">
    <location>
        <begin position="692"/>
        <end position="724"/>
    </location>
</feature>
<protein>
    <submittedName>
        <fullName evidence="4">Uncharacterized protein</fullName>
    </submittedName>
</protein>
<dbReference type="SUPFAM" id="SSF48403">
    <property type="entry name" value="Ankyrin repeat"/>
    <property type="match status" value="2"/>
</dbReference>
<proteinExistence type="predicted"/>
<keyword evidence="5" id="KW-1185">Reference proteome</keyword>
<evidence type="ECO:0000256" key="1">
    <source>
        <dbReference type="ARBA" id="ARBA00022737"/>
    </source>
</evidence>
<sequence length="1162" mass="128081">MGRQSSFPHRKQRIEELLSIHKPIGLMGKALVYETQRTVESKQEPIIMNVLLDAGADVDAENGDALRCALVNPTLTNLILSRRPSPGTVTKVLPFAATLPEALRYNACKSLIDAGARGPEIDQVFANLMKEGDGALPMLQLLAPKINANFGDGMALCLAIRQYLLTVITLIFRAPSITMNMVTKNNALNEAIKLTSKQERHDMVAKLLASVPADSATISKALIVAVDHKDITLMELLLRYGAAADYAGGLCVTQAAGAGDTDILKALVSTKPTFQTLSRAWNAALLLNSRYPAAYYPVLQILLNAGFKGEAVHIQLIKAVELGDSNVEVVKLLLGHNASVEFDRGMALATAASQASFALIDLLLTKKPSEKVLIRSYCTALKHEGEDRIRLVRTFLKTGKTHDNYVCSSLLQATEQIDVELVGLLLDHDVYDQGQSLYHAAQSADILTTSLLLEAPRSKNLVSEIFEKVVLGDEIWKAPDGIQVCELFLKRGVTQDNLGKALVLAVTEVLACEEKVSSQWLDMLLSYGANVDFDSGKCLQLAACDVNVSIVQRLLSHTKKALSKAMALPYIFVGTKNATAALQIINAFEISCPEGEGLEEGFIHPESMFKPVLFMALESFPHHNEILNSLLNLRCSPNVFQSFGTHDMSKAVTEKWSLLCWAIAEGEKAVSDAVIKTLIDRGANVNPRKTKSGLTPLVLAIENGREDIVKHLIAHEANVSVTGPDDESLLVMATKYGNTAIMQSLLKANADIDDGSLHDAARELNCDAMRLLMRYGHCPDYPSDRHGGRYALAELCLNAVNIDPSPSQSQLEAGIQCLVLGTEKMSGADLRLRDVSEFGNEEGKTIFHHALDSANPVLILTAMLKTMWEFANKDAFLYNDKTYTYSLTKYVEKDIFKGPLNQKEQVLFLLRQKRVTDKFWAFSKGSIQPEDSCGEPDDVKVEAERQRYRRLVKAEQEEDAMAAVQLQRLTAMNEIEIGELKTSAQAKNMKEIAAVEQQLLADRETTKLGLDATAERQRLQFLNDRQTSEAAHSRALADHQREHHRMLMADATSSELMKNQMQIDHQEKQLTLDNTALGNRLRLEGGARSENDALASKMHERELERIRMGAAVDERNFNMTRKLQSPIGPLMIQIGNGAPCKDDDILSVMARSNLHFPPEEVD</sequence>
<dbReference type="SMART" id="SM00248">
    <property type="entry name" value="ANK"/>
    <property type="match status" value="9"/>
</dbReference>
<organism evidence="4 5">
    <name type="scientific">Calycina marina</name>
    <dbReference type="NCBI Taxonomy" id="1763456"/>
    <lineage>
        <taxon>Eukaryota</taxon>
        <taxon>Fungi</taxon>
        <taxon>Dikarya</taxon>
        <taxon>Ascomycota</taxon>
        <taxon>Pezizomycotina</taxon>
        <taxon>Leotiomycetes</taxon>
        <taxon>Helotiales</taxon>
        <taxon>Pezizellaceae</taxon>
        <taxon>Calycina</taxon>
    </lineage>
</organism>
<comment type="caution">
    <text evidence="4">The sequence shown here is derived from an EMBL/GenBank/DDBJ whole genome shotgun (WGS) entry which is preliminary data.</text>
</comment>
<dbReference type="EMBL" id="MU254186">
    <property type="protein sequence ID" value="KAG9241597.1"/>
    <property type="molecule type" value="Genomic_DNA"/>
</dbReference>
<accession>A0A9P7YXN3</accession>
<gene>
    <name evidence="4" type="ORF">BJ878DRAFT_519894</name>
</gene>
<dbReference type="Pfam" id="PF12796">
    <property type="entry name" value="Ank_2"/>
    <property type="match status" value="1"/>
</dbReference>
<name>A0A9P7YXN3_9HELO</name>
<dbReference type="PROSITE" id="PS50088">
    <property type="entry name" value="ANK_REPEAT"/>
    <property type="match status" value="1"/>
</dbReference>
<dbReference type="AlphaFoldDB" id="A0A9P7YXN3"/>
<reference evidence="4" key="1">
    <citation type="journal article" date="2021" name="IMA Fungus">
        <title>Genomic characterization of three marine fungi, including Emericellopsis atlantica sp. nov. with signatures of a generalist lifestyle and marine biomass degradation.</title>
        <authorList>
            <person name="Hagestad O.C."/>
            <person name="Hou L."/>
            <person name="Andersen J.H."/>
            <person name="Hansen E.H."/>
            <person name="Altermark B."/>
            <person name="Li C."/>
            <person name="Kuhnert E."/>
            <person name="Cox R.J."/>
            <person name="Crous P.W."/>
            <person name="Spatafora J.W."/>
            <person name="Lail K."/>
            <person name="Amirebrahimi M."/>
            <person name="Lipzen A."/>
            <person name="Pangilinan J."/>
            <person name="Andreopoulos W."/>
            <person name="Hayes R.D."/>
            <person name="Ng V."/>
            <person name="Grigoriev I.V."/>
            <person name="Jackson S.A."/>
            <person name="Sutton T.D.S."/>
            <person name="Dobson A.D.W."/>
            <person name="Rama T."/>
        </authorList>
    </citation>
    <scope>NUCLEOTIDE SEQUENCE</scope>
    <source>
        <strain evidence="4">TRa3180A</strain>
    </source>
</reference>
<evidence type="ECO:0000313" key="4">
    <source>
        <dbReference type="EMBL" id="KAG9241597.1"/>
    </source>
</evidence>
<evidence type="ECO:0000256" key="2">
    <source>
        <dbReference type="ARBA" id="ARBA00023043"/>
    </source>
</evidence>
<dbReference type="Gene3D" id="1.25.40.20">
    <property type="entry name" value="Ankyrin repeat-containing domain"/>
    <property type="match status" value="3"/>
</dbReference>
<dbReference type="PROSITE" id="PS50297">
    <property type="entry name" value="ANK_REP_REGION"/>
    <property type="match status" value="1"/>
</dbReference>
<dbReference type="PANTHER" id="PTHR24126">
    <property type="entry name" value="ANKYRIN REPEAT, PH AND SEC7 DOMAIN CONTAINING PROTEIN SECG-RELATED"/>
    <property type="match status" value="1"/>
</dbReference>